<sequence>MQRVMLGQTSATLSSPKQKRLSVGYGVHASVQIHKTATPPAIQPRLDGATSATYDDANTPGRKKGLHEALLMRLLSTPSDEPLFEQNASDVPESQRTEDDSFDSCLSGRSTPGIELNLFNQTPDAMRCTTPPVVAESGVPPNRHKQMLMRDFNSPSATARLRAVRALNSVSKRNAYGNFDVSYAEQDIITDEERLAQEKRTIQDVMRDVCVYVEVRSGTDNRSEGIKEHIASLGAKVNERLLRDTTHVIFKDGLLSTYQKAKKMNIPIVSILWIEACKRHTCLMNANDFKISNLERYENPDLFKRIRRQKSMQPGAEEAAKKRPNAVAKAKATVPVVSPPAKLPVLHRIRKDDRLERILNDFEAENQINSSAEGPIDEYDELLQAAPMRILERFRSTPTPMEREAENQTDGGTTPTNTITSTEHETPNRTDVVPSRRTLFAGSGSKSITPRSRRKTVMFTPQMTNVEEEPTAGANRTPNVVEETPKLTSVRNRRKTIVSVGNEPGTSSAVSEKSSSRRKSIVSGTATNTPAAATTRTIRTRRSTLNPIEVEVENVNQSSLCEKNDLNQPKSINAAEETIPSDRVQTPVPTTTATKRSRRKTIAFGNEENTPPLAAISMDLTKTASARKKREVMVRDTICSPKDMEMSSIMGRNQTNGENNRITVDLTKQNSNRSAISISSEESNRLNPNEPKNRRRTLFIPSVESAMDGLVLNGNETARSSVGSSTKDRRRTTLLALGSSASLEPLEVSETPPSESSQTRRTHADGSSIVNRPNPTSSSTPLSSDPVPSATNRRKTLLEQYNDSLIFSSTRVPDRRRTVFDITMDIMGHRLSEINRQAAAAAKASAKPSECDDPFLPFEQPNPVTNVEGVLKSPTAQTIQSSLDAYYRKASKSCEKSTQPNPGTTEAVPRKRKLFNVQTTEEEVMAARRSPATTNTKPTARRRSLAPAAIGTKNPTTSASKHRRTTALFASPIDPTQRQVKEDQRKNLFPIGRGLPTMASQYATGSQQPATQMPRQYLATTNLHTEQSAFVKEAIGTLDGFVIEANVTDNTTHLITLESRRTINLLRALIRGLWIVRYEWIVESYQAGRWLPEERFELRNFSHAVQLNRSERQAFGSQYRNELFADYAPFWISPRCAIPVQQLRELILLCRGKVTGNAARAKFLVVEPNDSDAAPIEGQQIAVAPVWVLDSITINKVKKLSKKYRVE</sequence>
<dbReference type="InterPro" id="IPR001357">
    <property type="entry name" value="BRCT_dom"/>
</dbReference>
<feature type="domain" description="BRCT" evidence="2">
    <location>
        <begin position="1040"/>
        <end position="1098"/>
    </location>
</feature>
<feature type="region of interest" description="Disordered" evidence="1">
    <location>
        <begin position="398"/>
        <end position="431"/>
    </location>
</feature>
<evidence type="ECO:0000256" key="1">
    <source>
        <dbReference type="SAM" id="MobiDB-lite"/>
    </source>
</evidence>
<feature type="domain" description="BRCT" evidence="2">
    <location>
        <begin position="201"/>
        <end position="291"/>
    </location>
</feature>
<feature type="compositionally biased region" description="Polar residues" evidence="1">
    <location>
        <begin position="670"/>
        <end position="687"/>
    </location>
</feature>
<dbReference type="VEuPathDB" id="VectorBase:AMIN010470"/>
<protein>
    <recommendedName>
        <fullName evidence="2">BRCT domain-containing protein</fullName>
    </recommendedName>
</protein>
<proteinExistence type="predicted"/>
<feature type="region of interest" description="Disordered" evidence="1">
    <location>
        <begin position="499"/>
        <end position="536"/>
    </location>
</feature>
<dbReference type="PANTHER" id="PTHR14625">
    <property type="entry name" value="MICROCEPHALIN"/>
    <property type="match status" value="1"/>
</dbReference>
<organism evidence="3 4">
    <name type="scientific">Anopheles minimus</name>
    <dbReference type="NCBI Taxonomy" id="112268"/>
    <lineage>
        <taxon>Eukaryota</taxon>
        <taxon>Metazoa</taxon>
        <taxon>Ecdysozoa</taxon>
        <taxon>Arthropoda</taxon>
        <taxon>Hexapoda</taxon>
        <taxon>Insecta</taxon>
        <taxon>Pterygota</taxon>
        <taxon>Neoptera</taxon>
        <taxon>Endopterygota</taxon>
        <taxon>Diptera</taxon>
        <taxon>Nematocera</taxon>
        <taxon>Culicoidea</taxon>
        <taxon>Culicidae</taxon>
        <taxon>Anophelinae</taxon>
        <taxon>Anopheles</taxon>
    </lineage>
</organism>
<feature type="region of interest" description="Disordered" evidence="1">
    <location>
        <begin position="736"/>
        <end position="791"/>
    </location>
</feature>
<reference evidence="4" key="1">
    <citation type="submission" date="2013-03" db="EMBL/GenBank/DDBJ databases">
        <title>The Genome Sequence of Anopheles minimus MINIMUS1.</title>
        <authorList>
            <consortium name="The Broad Institute Genomics Platform"/>
            <person name="Neafsey D.E."/>
            <person name="Walton C."/>
            <person name="Walker B."/>
            <person name="Young S.K."/>
            <person name="Zeng Q."/>
            <person name="Gargeya S."/>
            <person name="Fitzgerald M."/>
            <person name="Haas B."/>
            <person name="Abouelleil A."/>
            <person name="Allen A.W."/>
            <person name="Alvarado L."/>
            <person name="Arachchi H.M."/>
            <person name="Berlin A.M."/>
            <person name="Chapman S.B."/>
            <person name="Gainer-Dewar J."/>
            <person name="Goldberg J."/>
            <person name="Griggs A."/>
            <person name="Gujja S."/>
            <person name="Hansen M."/>
            <person name="Howarth C."/>
            <person name="Imamovic A."/>
            <person name="Ireland A."/>
            <person name="Larimer J."/>
            <person name="McCowan C."/>
            <person name="Murphy C."/>
            <person name="Pearson M."/>
            <person name="Poon T.W."/>
            <person name="Priest M."/>
            <person name="Roberts A."/>
            <person name="Saif S."/>
            <person name="Shea T."/>
            <person name="Sisk P."/>
            <person name="Sykes S."/>
            <person name="Wortman J."/>
            <person name="Nusbaum C."/>
            <person name="Birren B."/>
        </authorList>
    </citation>
    <scope>NUCLEOTIDE SEQUENCE [LARGE SCALE GENOMIC DNA]</scope>
    <source>
        <strain evidence="4">MINIMUS1</strain>
    </source>
</reference>
<dbReference type="PROSITE" id="PS50172">
    <property type="entry name" value="BRCT"/>
    <property type="match status" value="2"/>
</dbReference>
<dbReference type="SUPFAM" id="SSF52113">
    <property type="entry name" value="BRCT domain"/>
    <property type="match status" value="2"/>
</dbReference>
<dbReference type="Gene3D" id="3.40.50.10190">
    <property type="entry name" value="BRCT domain"/>
    <property type="match status" value="3"/>
</dbReference>
<feature type="region of interest" description="Disordered" evidence="1">
    <location>
        <begin position="41"/>
        <end position="61"/>
    </location>
</feature>
<feature type="region of interest" description="Disordered" evidence="1">
    <location>
        <begin position="920"/>
        <end position="941"/>
    </location>
</feature>
<keyword evidence="4" id="KW-1185">Reference proteome</keyword>
<dbReference type="EnsemblMetazoa" id="AMIN010470-RA">
    <property type="protein sequence ID" value="AMIN010470-PA"/>
    <property type="gene ID" value="AMIN010470"/>
</dbReference>
<dbReference type="Pfam" id="PF00533">
    <property type="entry name" value="BRCT"/>
    <property type="match status" value="1"/>
</dbReference>
<dbReference type="CDD" id="cd17716">
    <property type="entry name" value="BRCT_microcephalin_rpt1"/>
    <property type="match status" value="1"/>
</dbReference>
<dbReference type="AlphaFoldDB" id="A0A182WJB6"/>
<dbReference type="CDD" id="cd17751">
    <property type="entry name" value="BRCT_microcephalin_rpt3"/>
    <property type="match status" value="1"/>
</dbReference>
<dbReference type="PANTHER" id="PTHR14625:SF3">
    <property type="entry name" value="MICROCEPHALIN"/>
    <property type="match status" value="1"/>
</dbReference>
<dbReference type="CDD" id="cd17736">
    <property type="entry name" value="BRCT_microcephalin_rpt2"/>
    <property type="match status" value="1"/>
</dbReference>
<feature type="region of interest" description="Disordered" evidence="1">
    <location>
        <begin position="78"/>
        <end position="104"/>
    </location>
</feature>
<evidence type="ECO:0000313" key="3">
    <source>
        <dbReference type="EnsemblMetazoa" id="AMIN010470-PA"/>
    </source>
</evidence>
<dbReference type="InterPro" id="IPR036420">
    <property type="entry name" value="BRCT_dom_sf"/>
</dbReference>
<feature type="region of interest" description="Disordered" evidence="1">
    <location>
        <begin position="583"/>
        <end position="614"/>
    </location>
</feature>
<reference evidence="3" key="2">
    <citation type="submission" date="2020-05" db="UniProtKB">
        <authorList>
            <consortium name="EnsemblMetazoa"/>
        </authorList>
    </citation>
    <scope>IDENTIFICATION</scope>
    <source>
        <strain evidence="3">MINIMUS1</strain>
    </source>
</reference>
<dbReference type="InterPro" id="IPR022047">
    <property type="entry name" value="Microcephalin-like"/>
</dbReference>
<dbReference type="GO" id="GO:0000278">
    <property type="term" value="P:mitotic cell cycle"/>
    <property type="evidence" value="ECO:0007669"/>
    <property type="project" value="TreeGrafter"/>
</dbReference>
<evidence type="ECO:0000259" key="2">
    <source>
        <dbReference type="PROSITE" id="PS50172"/>
    </source>
</evidence>
<dbReference type="Proteomes" id="UP000075920">
    <property type="component" value="Unassembled WGS sequence"/>
</dbReference>
<accession>A0A182WJB6</accession>
<feature type="region of interest" description="Disordered" evidence="1">
    <location>
        <begin position="311"/>
        <end position="333"/>
    </location>
</feature>
<dbReference type="SMART" id="SM00292">
    <property type="entry name" value="BRCT"/>
    <property type="match status" value="2"/>
</dbReference>
<evidence type="ECO:0000313" key="4">
    <source>
        <dbReference type="Proteomes" id="UP000075920"/>
    </source>
</evidence>
<dbReference type="Pfam" id="PF12738">
    <property type="entry name" value="PTCB-BRCT"/>
    <property type="match status" value="1"/>
</dbReference>
<feature type="compositionally biased region" description="Low complexity" evidence="1">
    <location>
        <begin position="409"/>
        <end position="421"/>
    </location>
</feature>
<feature type="compositionally biased region" description="Low complexity" evidence="1">
    <location>
        <begin position="736"/>
        <end position="746"/>
    </location>
</feature>
<name>A0A182WJB6_9DIPT</name>
<feature type="compositionally biased region" description="Low complexity" evidence="1">
    <location>
        <begin position="521"/>
        <end position="536"/>
    </location>
</feature>
<feature type="compositionally biased region" description="Low complexity" evidence="1">
    <location>
        <begin position="773"/>
        <end position="789"/>
    </location>
</feature>
<feature type="region of interest" description="Disordered" evidence="1">
    <location>
        <begin position="670"/>
        <end position="696"/>
    </location>
</feature>
<dbReference type="STRING" id="112268.A0A182WJB6"/>